<feature type="region of interest" description="Disordered" evidence="4">
    <location>
        <begin position="1"/>
        <end position="34"/>
    </location>
</feature>
<dbReference type="InterPro" id="IPR018119">
    <property type="entry name" value="Strictosidine_synth_cons-reg"/>
</dbReference>
<name>H2Y808_CIOSA</name>
<evidence type="ECO:0000259" key="6">
    <source>
        <dbReference type="Pfam" id="PF03088"/>
    </source>
</evidence>
<organism evidence="7 8">
    <name type="scientific">Ciona savignyi</name>
    <name type="common">Pacific transparent sea squirt</name>
    <dbReference type="NCBI Taxonomy" id="51511"/>
    <lineage>
        <taxon>Eukaryota</taxon>
        <taxon>Metazoa</taxon>
        <taxon>Chordata</taxon>
        <taxon>Tunicata</taxon>
        <taxon>Ascidiacea</taxon>
        <taxon>Phlebobranchia</taxon>
        <taxon>Cionidae</taxon>
        <taxon>Ciona</taxon>
    </lineage>
</organism>
<dbReference type="Ensembl" id="ENSCSAVT00000001475.1">
    <property type="protein sequence ID" value="ENSCSAVP00000001456.1"/>
    <property type="gene ID" value="ENSCSAVG00000000830.1"/>
</dbReference>
<dbReference type="eggNOG" id="KOG1520">
    <property type="taxonomic scope" value="Eukaryota"/>
</dbReference>
<dbReference type="GO" id="GO:0012505">
    <property type="term" value="C:endomembrane system"/>
    <property type="evidence" value="ECO:0007669"/>
    <property type="project" value="TreeGrafter"/>
</dbReference>
<reference evidence="7" key="2">
    <citation type="submission" date="2025-08" db="UniProtKB">
        <authorList>
            <consortium name="Ensembl"/>
        </authorList>
    </citation>
    <scope>IDENTIFICATION</scope>
</reference>
<dbReference type="FunCoup" id="H2Y808">
    <property type="interactions" value="27"/>
</dbReference>
<evidence type="ECO:0000256" key="1">
    <source>
        <dbReference type="ARBA" id="ARBA00009191"/>
    </source>
</evidence>
<dbReference type="Pfam" id="PF20067">
    <property type="entry name" value="SSL_N"/>
    <property type="match status" value="1"/>
</dbReference>
<evidence type="ECO:0000313" key="8">
    <source>
        <dbReference type="Proteomes" id="UP000007875"/>
    </source>
</evidence>
<protein>
    <recommendedName>
        <fullName evidence="6">Strictosidine synthase conserved region domain-containing protein</fullName>
    </recommendedName>
</protein>
<evidence type="ECO:0000256" key="2">
    <source>
        <dbReference type="ARBA" id="ARBA00022553"/>
    </source>
</evidence>
<reference evidence="7" key="3">
    <citation type="submission" date="2025-09" db="UniProtKB">
        <authorList>
            <consortium name="Ensembl"/>
        </authorList>
    </citation>
    <scope>IDENTIFICATION</scope>
</reference>
<reference evidence="8" key="1">
    <citation type="submission" date="2003-08" db="EMBL/GenBank/DDBJ databases">
        <authorList>
            <person name="Birren B."/>
            <person name="Nusbaum C."/>
            <person name="Abebe A."/>
            <person name="Abouelleil A."/>
            <person name="Adekoya E."/>
            <person name="Ait-zahra M."/>
            <person name="Allen N."/>
            <person name="Allen T."/>
            <person name="An P."/>
            <person name="Anderson M."/>
            <person name="Anderson S."/>
            <person name="Arachchi H."/>
            <person name="Armbruster J."/>
            <person name="Bachantsang P."/>
            <person name="Baldwin J."/>
            <person name="Barry A."/>
            <person name="Bayul T."/>
            <person name="Blitshsteyn B."/>
            <person name="Bloom T."/>
            <person name="Blye J."/>
            <person name="Boguslavskiy L."/>
            <person name="Borowsky M."/>
            <person name="Boukhgalter B."/>
            <person name="Brunache A."/>
            <person name="Butler J."/>
            <person name="Calixte N."/>
            <person name="Calvo S."/>
            <person name="Camarata J."/>
            <person name="Campo K."/>
            <person name="Chang J."/>
            <person name="Cheshatsang Y."/>
            <person name="Citroen M."/>
            <person name="Collymore A."/>
            <person name="Considine T."/>
            <person name="Cook A."/>
            <person name="Cooke P."/>
            <person name="Corum B."/>
            <person name="Cuomo C."/>
            <person name="David R."/>
            <person name="Dawoe T."/>
            <person name="Degray S."/>
            <person name="Dodge S."/>
            <person name="Dooley K."/>
            <person name="Dorje P."/>
            <person name="Dorjee K."/>
            <person name="Dorris L."/>
            <person name="Duffey N."/>
            <person name="Dupes A."/>
            <person name="Elkins T."/>
            <person name="Engels R."/>
            <person name="Erickson J."/>
            <person name="Farina A."/>
            <person name="Faro S."/>
            <person name="Ferreira P."/>
            <person name="Fischer H."/>
            <person name="Fitzgerald M."/>
            <person name="Foley K."/>
            <person name="Gage D."/>
            <person name="Galagan J."/>
            <person name="Gearin G."/>
            <person name="Gnerre S."/>
            <person name="Gnirke A."/>
            <person name="Goyette A."/>
            <person name="Graham J."/>
            <person name="Grandbois E."/>
            <person name="Gyaltsen K."/>
            <person name="Hafez N."/>
            <person name="Hagopian D."/>
            <person name="Hagos B."/>
            <person name="Hall J."/>
            <person name="Hatcher B."/>
            <person name="Heller A."/>
            <person name="Higgins H."/>
            <person name="Honan T."/>
            <person name="Horn A."/>
            <person name="Houde N."/>
            <person name="Hughes L."/>
            <person name="Hulme W."/>
            <person name="Husby E."/>
            <person name="Iliev I."/>
            <person name="Jaffe D."/>
            <person name="Jones C."/>
            <person name="Kamal M."/>
            <person name="Kamat A."/>
            <person name="Kamvysselis M."/>
            <person name="Karlsson E."/>
            <person name="Kells C."/>
            <person name="Kieu A."/>
            <person name="Kisner P."/>
            <person name="Kodira C."/>
            <person name="Kulbokas E."/>
            <person name="Labutti K."/>
            <person name="Lama D."/>
            <person name="Landers T."/>
            <person name="Leger J."/>
            <person name="Levine S."/>
            <person name="Lewis D."/>
            <person name="Lewis T."/>
            <person name="Lindblad-toh K."/>
            <person name="Liu X."/>
            <person name="Lokyitsang T."/>
            <person name="Lokyitsang Y."/>
            <person name="Lucien O."/>
            <person name="Lui A."/>
            <person name="Ma L.J."/>
            <person name="Mabbitt R."/>
            <person name="Macdonald J."/>
            <person name="Maclean C."/>
            <person name="Major J."/>
            <person name="Manning J."/>
            <person name="Marabella R."/>
            <person name="Maru K."/>
            <person name="Matthews C."/>
            <person name="Mauceli E."/>
            <person name="Mccarthy M."/>
            <person name="Mcdonough S."/>
            <person name="Mcghee T."/>
            <person name="Meldrim J."/>
            <person name="Meneus L."/>
            <person name="Mesirov J."/>
            <person name="Mihalev A."/>
            <person name="Mihova T."/>
            <person name="Mikkelsen T."/>
            <person name="Mlenga V."/>
            <person name="Moru K."/>
            <person name="Mozes J."/>
            <person name="Mulrain L."/>
            <person name="Munson G."/>
            <person name="Naylor J."/>
            <person name="Newes C."/>
            <person name="Nguyen C."/>
            <person name="Nguyen N."/>
            <person name="Nguyen T."/>
            <person name="Nicol R."/>
            <person name="Nielsen C."/>
            <person name="Nizzari M."/>
            <person name="Norbu C."/>
            <person name="Norbu N."/>
            <person name="O'donnell P."/>
            <person name="Okoawo O."/>
            <person name="O'leary S."/>
            <person name="Omotosho B."/>
            <person name="O'neill K."/>
            <person name="Osman S."/>
            <person name="Parker S."/>
            <person name="Perrin D."/>
            <person name="Phunkhang P."/>
            <person name="Piqani B."/>
            <person name="Purcell S."/>
            <person name="Rachupka T."/>
            <person name="Ramasamy U."/>
            <person name="Rameau R."/>
            <person name="Ray V."/>
            <person name="Raymond C."/>
            <person name="Retta R."/>
            <person name="Richardson S."/>
            <person name="Rise C."/>
            <person name="Rodriguez J."/>
            <person name="Rogers J."/>
            <person name="Rogov P."/>
            <person name="Rutman M."/>
            <person name="Schupbach R."/>
            <person name="Seaman C."/>
            <person name="Settipalli S."/>
            <person name="Sharpe T."/>
            <person name="Sheridan J."/>
            <person name="Sherpa N."/>
            <person name="Shi J."/>
            <person name="Smirnov S."/>
            <person name="Smith C."/>
            <person name="Sougnez C."/>
            <person name="Spencer B."/>
            <person name="Stalker J."/>
            <person name="Stange-thomann N."/>
            <person name="Stavropoulos S."/>
            <person name="Stetson K."/>
            <person name="Stone C."/>
            <person name="Stone S."/>
            <person name="Stubbs M."/>
            <person name="Talamas J."/>
            <person name="Tchuinga P."/>
            <person name="Tenzing P."/>
            <person name="Tesfaye S."/>
            <person name="Theodore J."/>
            <person name="Thoulutsang Y."/>
            <person name="Topham K."/>
            <person name="Towey S."/>
            <person name="Tsamla T."/>
            <person name="Tsomo N."/>
            <person name="Vallee D."/>
            <person name="Vassiliev H."/>
            <person name="Venkataraman V."/>
            <person name="Vinson J."/>
            <person name="Vo A."/>
            <person name="Wade C."/>
            <person name="Wang S."/>
            <person name="Wangchuk T."/>
            <person name="Wangdi T."/>
            <person name="Whittaker C."/>
            <person name="Wilkinson J."/>
            <person name="Wu Y."/>
            <person name="Wyman D."/>
            <person name="Yadav S."/>
            <person name="Yang S."/>
            <person name="Yang X."/>
            <person name="Yeager S."/>
            <person name="Yee E."/>
            <person name="Young G."/>
            <person name="Zainoun J."/>
            <person name="Zembeck L."/>
            <person name="Zimmer A."/>
            <person name="Zody M."/>
            <person name="Lander E."/>
        </authorList>
    </citation>
    <scope>NUCLEOTIDE SEQUENCE [LARGE SCALE GENOMIC DNA]</scope>
</reference>
<keyword evidence="5" id="KW-0812">Transmembrane</keyword>
<dbReference type="GO" id="GO:0016787">
    <property type="term" value="F:hydrolase activity"/>
    <property type="evidence" value="ECO:0007669"/>
    <property type="project" value="TreeGrafter"/>
</dbReference>
<keyword evidence="5" id="KW-1133">Transmembrane helix</keyword>
<dbReference type="PANTHER" id="PTHR10426:SF88">
    <property type="entry name" value="ADIPOCYTE PLASMA MEMBRANE-ASSOCIATED PROTEIN HEMOMUCIN-RELATED"/>
    <property type="match status" value="1"/>
</dbReference>
<dbReference type="GeneTree" id="ENSGT00440000039984"/>
<dbReference type="STRING" id="51511.ENSCSAVP00000001456"/>
<keyword evidence="5" id="KW-0472">Membrane</keyword>
<keyword evidence="3" id="KW-0325">Glycoprotein</keyword>
<evidence type="ECO:0000313" key="7">
    <source>
        <dbReference type="Ensembl" id="ENSCSAVP00000001456.1"/>
    </source>
</evidence>
<dbReference type="AlphaFoldDB" id="H2Y808"/>
<dbReference type="HOGENOM" id="CLU_080058_0_0_1"/>
<keyword evidence="8" id="KW-1185">Reference proteome</keyword>
<dbReference type="InParanoid" id="H2Y808"/>
<dbReference type="SUPFAM" id="SSF63829">
    <property type="entry name" value="Calcium-dependent phosphotriesterase"/>
    <property type="match status" value="1"/>
</dbReference>
<feature type="transmembrane region" description="Helical" evidence="5">
    <location>
        <begin position="39"/>
        <end position="60"/>
    </location>
</feature>
<accession>H2Y808</accession>
<dbReference type="OMA" id="MRAPESC"/>
<evidence type="ECO:0000256" key="3">
    <source>
        <dbReference type="ARBA" id="ARBA00023180"/>
    </source>
</evidence>
<evidence type="ECO:0000256" key="5">
    <source>
        <dbReference type="SAM" id="Phobius"/>
    </source>
</evidence>
<proteinExistence type="inferred from homology"/>
<dbReference type="PANTHER" id="PTHR10426">
    <property type="entry name" value="STRICTOSIDINE SYNTHASE-RELATED"/>
    <property type="match status" value="1"/>
</dbReference>
<feature type="domain" description="Strictosidine synthase conserved region" evidence="6">
    <location>
        <begin position="203"/>
        <end position="262"/>
    </location>
</feature>
<dbReference type="Proteomes" id="UP000007875">
    <property type="component" value="Unassembled WGS sequence"/>
</dbReference>
<evidence type="ECO:0000256" key="4">
    <source>
        <dbReference type="SAM" id="MobiDB-lite"/>
    </source>
</evidence>
<dbReference type="InterPro" id="IPR011042">
    <property type="entry name" value="6-blade_b-propeller_TolB-like"/>
</dbReference>
<sequence>MHESNVRKRKRQTEEENASQNSGNESSQRRLQESPANNSFMASIALTTVLFALLCVYGYYSSPINAVEITGVVEVPFEGSFALNRKLSKGKRIPIHAPESCVEASDKKIYLSLHDGRIVCIHPSSDGEIGAGKVENITTGIIQGAATTSDAWGHGRPLGLRLRENSLYVMDAIYGFYVVDLPTKSIKILVKPDDVSPPMKFPDDFDITADGKTVYFTDASAKYPIPLLVQEVLEGSCTGRILKYDMVSQKLEVVRDGLCFPN</sequence>
<dbReference type="Gene3D" id="2.120.10.30">
    <property type="entry name" value="TolB, C-terminal domain"/>
    <property type="match status" value="1"/>
</dbReference>
<keyword evidence="2" id="KW-0597">Phosphoprotein</keyword>
<dbReference type="Pfam" id="PF03088">
    <property type="entry name" value="Str_synth"/>
    <property type="match status" value="1"/>
</dbReference>
<comment type="similarity">
    <text evidence="1">Belongs to the strictosidine synthase family.</text>
</comment>